<evidence type="ECO:0000259" key="5">
    <source>
        <dbReference type="PROSITE" id="PS51078"/>
    </source>
</evidence>
<dbReference type="InterPro" id="IPR014757">
    <property type="entry name" value="Tscrpt_reg_IclR_C"/>
</dbReference>
<evidence type="ECO:0000256" key="1">
    <source>
        <dbReference type="ARBA" id="ARBA00023015"/>
    </source>
</evidence>
<dbReference type="PROSITE" id="PS51077">
    <property type="entry name" value="HTH_ICLR"/>
    <property type="match status" value="1"/>
</dbReference>
<dbReference type="PROSITE" id="PS51078">
    <property type="entry name" value="ICLR_ED"/>
    <property type="match status" value="1"/>
</dbReference>
<dbReference type="RefSeq" id="WP_178933403.1">
    <property type="nucleotide sequence ID" value="NZ_JACBAZ010000005.1"/>
</dbReference>
<keyword evidence="1" id="KW-0805">Transcription regulation</keyword>
<name>A0A851GL90_9BACT</name>
<dbReference type="InterPro" id="IPR036390">
    <property type="entry name" value="WH_DNA-bd_sf"/>
</dbReference>
<dbReference type="SUPFAM" id="SSF55781">
    <property type="entry name" value="GAF domain-like"/>
    <property type="match status" value="1"/>
</dbReference>
<dbReference type="GO" id="GO:0045892">
    <property type="term" value="P:negative regulation of DNA-templated transcription"/>
    <property type="evidence" value="ECO:0007669"/>
    <property type="project" value="TreeGrafter"/>
</dbReference>
<dbReference type="EMBL" id="JACBAZ010000005">
    <property type="protein sequence ID" value="NWK56601.1"/>
    <property type="molecule type" value="Genomic_DNA"/>
</dbReference>
<comment type="caution">
    <text evidence="6">The sequence shown here is derived from an EMBL/GenBank/DDBJ whole genome shotgun (WGS) entry which is preliminary data.</text>
</comment>
<dbReference type="SUPFAM" id="SSF46785">
    <property type="entry name" value="Winged helix' DNA-binding domain"/>
    <property type="match status" value="1"/>
</dbReference>
<keyword evidence="7" id="KW-1185">Reference proteome</keyword>
<dbReference type="Proteomes" id="UP000557872">
    <property type="component" value="Unassembled WGS sequence"/>
</dbReference>
<protein>
    <submittedName>
        <fullName evidence="6">IclR family transcriptional regulator</fullName>
    </submittedName>
</protein>
<organism evidence="6 7">
    <name type="scientific">Oceaniferula marina</name>
    <dbReference type="NCBI Taxonomy" id="2748318"/>
    <lineage>
        <taxon>Bacteria</taxon>
        <taxon>Pseudomonadati</taxon>
        <taxon>Verrucomicrobiota</taxon>
        <taxon>Verrucomicrobiia</taxon>
        <taxon>Verrucomicrobiales</taxon>
        <taxon>Verrucomicrobiaceae</taxon>
        <taxon>Oceaniferula</taxon>
    </lineage>
</organism>
<dbReference type="GO" id="GO:0003700">
    <property type="term" value="F:DNA-binding transcription factor activity"/>
    <property type="evidence" value="ECO:0007669"/>
    <property type="project" value="TreeGrafter"/>
</dbReference>
<feature type="domain" description="IclR-ED" evidence="5">
    <location>
        <begin position="74"/>
        <end position="257"/>
    </location>
</feature>
<keyword evidence="3" id="KW-0804">Transcription</keyword>
<dbReference type="PANTHER" id="PTHR30136:SF35">
    <property type="entry name" value="HTH-TYPE TRANSCRIPTIONAL REGULATOR RV1719"/>
    <property type="match status" value="1"/>
</dbReference>
<dbReference type="Pfam" id="PF01614">
    <property type="entry name" value="IclR_C"/>
    <property type="match status" value="1"/>
</dbReference>
<dbReference type="Gene3D" id="3.30.450.40">
    <property type="match status" value="1"/>
</dbReference>
<dbReference type="InterPro" id="IPR029016">
    <property type="entry name" value="GAF-like_dom_sf"/>
</dbReference>
<dbReference type="PANTHER" id="PTHR30136">
    <property type="entry name" value="HELIX-TURN-HELIX TRANSCRIPTIONAL REGULATOR, ICLR FAMILY"/>
    <property type="match status" value="1"/>
</dbReference>
<dbReference type="GO" id="GO:0003677">
    <property type="term" value="F:DNA binding"/>
    <property type="evidence" value="ECO:0007669"/>
    <property type="project" value="UniProtKB-KW"/>
</dbReference>
<feature type="domain" description="HTH iclR-type" evidence="4">
    <location>
        <begin position="10"/>
        <end position="73"/>
    </location>
</feature>
<evidence type="ECO:0000313" key="6">
    <source>
        <dbReference type="EMBL" id="NWK56601.1"/>
    </source>
</evidence>
<dbReference type="InterPro" id="IPR005471">
    <property type="entry name" value="Tscrpt_reg_IclR_N"/>
</dbReference>
<reference evidence="6 7" key="1">
    <citation type="submission" date="2020-07" db="EMBL/GenBank/DDBJ databases">
        <title>Roseicoccus Jingziensis gen. nov., sp. nov., isolated from coastal seawater.</title>
        <authorList>
            <person name="Feng X."/>
        </authorList>
    </citation>
    <scope>NUCLEOTIDE SEQUENCE [LARGE SCALE GENOMIC DNA]</scope>
    <source>
        <strain evidence="6 7">N1E253</strain>
    </source>
</reference>
<dbReference type="SMART" id="SM00346">
    <property type="entry name" value="HTH_ICLR"/>
    <property type="match status" value="1"/>
</dbReference>
<accession>A0A851GL90</accession>
<dbReference type="Gene3D" id="1.10.10.10">
    <property type="entry name" value="Winged helix-like DNA-binding domain superfamily/Winged helix DNA-binding domain"/>
    <property type="match status" value="1"/>
</dbReference>
<evidence type="ECO:0000259" key="4">
    <source>
        <dbReference type="PROSITE" id="PS51077"/>
    </source>
</evidence>
<evidence type="ECO:0000256" key="3">
    <source>
        <dbReference type="ARBA" id="ARBA00023163"/>
    </source>
</evidence>
<proteinExistence type="predicted"/>
<evidence type="ECO:0000256" key="2">
    <source>
        <dbReference type="ARBA" id="ARBA00023125"/>
    </source>
</evidence>
<dbReference type="AlphaFoldDB" id="A0A851GL90"/>
<dbReference type="InterPro" id="IPR050707">
    <property type="entry name" value="HTH_MetabolicPath_Reg"/>
</dbReference>
<dbReference type="Pfam" id="PF09339">
    <property type="entry name" value="HTH_IclR"/>
    <property type="match status" value="1"/>
</dbReference>
<evidence type="ECO:0000313" key="7">
    <source>
        <dbReference type="Proteomes" id="UP000557872"/>
    </source>
</evidence>
<keyword evidence="2" id="KW-0238">DNA-binding</keyword>
<sequence>MKTTNERYHVPALVRSLEVIDCLTKQGREGATLTEIMNTLGYPKNSIFRITTTLLDLGYLSRHPESQKFTLTKKFLAFGLHAISDENIIEQSMDIMRKLRDSTRAAAFIGVMNEGKGVMLEQAPGGYPFKLSIEPGSQFRMHCSAPGKAMLAFMRDDEAEPILKKMQFPGFTDTTITTLRAYRKELAEVKELGYALDRAEEFEGIHCVGAPIFDHTQRVIATLWISGSSSNLPSDTFPELGEKVKDAAARISVRLGYETSP</sequence>
<dbReference type="InterPro" id="IPR036388">
    <property type="entry name" value="WH-like_DNA-bd_sf"/>
</dbReference>
<gene>
    <name evidence="6" type="ORF">HW115_13345</name>
</gene>